<comment type="caution">
    <text evidence="1">The sequence shown here is derived from an EMBL/GenBank/DDBJ whole genome shotgun (WGS) entry which is preliminary data.</text>
</comment>
<sequence length="174" mass="20075">MSSAEDQIIEIITDIWQVTDETIGDADFWDLYFLGKNHEGNLDADFWFLDRNQELVFFSEFVESGVESSEEHQTHLNAYRELVKELVSVLKGDRDDSVAQDILITFGNNDGDISLDTTINYVDLLAGGFDETDILNYYLIETVGDDFVQENCETKAERIEHVRKMQEYKETHSN</sequence>
<dbReference type="Proteomes" id="UP000275836">
    <property type="component" value="Unassembled WGS sequence"/>
</dbReference>
<name>A0A3P2RFV6_WEIVI</name>
<evidence type="ECO:0000313" key="1">
    <source>
        <dbReference type="EMBL" id="RRG18496.1"/>
    </source>
</evidence>
<protein>
    <submittedName>
        <fullName evidence="1">Uncharacterized protein</fullName>
    </submittedName>
</protein>
<organism evidence="1 2">
    <name type="scientific">Weissella viridescens</name>
    <name type="common">Lactobacillus viridescens</name>
    <dbReference type="NCBI Taxonomy" id="1629"/>
    <lineage>
        <taxon>Bacteria</taxon>
        <taxon>Bacillati</taxon>
        <taxon>Bacillota</taxon>
        <taxon>Bacilli</taxon>
        <taxon>Lactobacillales</taxon>
        <taxon>Lactobacillaceae</taxon>
        <taxon>Weissella</taxon>
    </lineage>
</organism>
<dbReference type="AlphaFoldDB" id="A0A3P2RFV6"/>
<accession>A0A3P2RFV6</accession>
<gene>
    <name evidence="1" type="ORF">D3P96_00465</name>
</gene>
<dbReference type="RefSeq" id="WP_124942473.1">
    <property type="nucleotide sequence ID" value="NZ_RHGY01000001.1"/>
</dbReference>
<evidence type="ECO:0000313" key="2">
    <source>
        <dbReference type="Proteomes" id="UP000275836"/>
    </source>
</evidence>
<reference evidence="1 2" key="1">
    <citation type="submission" date="2018-10" db="EMBL/GenBank/DDBJ databases">
        <title>Draft genome sequence of Weissella viridescens UCO-SMC3.</title>
        <authorList>
            <person name="Garcia-Cancino A."/>
            <person name="Espinoza-Monje M."/>
            <person name="Albarracin L."/>
            <person name="Garcia-Castillo V."/>
            <person name="Campos-Martin J."/>
            <person name="Nakano Y."/>
            <person name="Guitierrez-Zamorano C."/>
            <person name="Ikeda-Ohtsubo W."/>
            <person name="Morita H."/>
            <person name="Kitazawa H."/>
            <person name="Villena J."/>
        </authorList>
    </citation>
    <scope>NUCLEOTIDE SEQUENCE [LARGE SCALE GENOMIC DNA]</scope>
    <source>
        <strain evidence="1 2">UCO-SMC3</strain>
    </source>
</reference>
<proteinExistence type="predicted"/>
<dbReference type="EMBL" id="RHGY01000001">
    <property type="protein sequence ID" value="RRG18496.1"/>
    <property type="molecule type" value="Genomic_DNA"/>
</dbReference>